<dbReference type="EMBL" id="CM037158">
    <property type="protein sequence ID" value="KAH7852352.1"/>
    <property type="molecule type" value="Genomic_DNA"/>
</dbReference>
<keyword evidence="2" id="KW-1185">Reference proteome</keyword>
<gene>
    <name evidence="1" type="ORF">Vadar_023815</name>
</gene>
<sequence length="211" mass="23711">MDVRDEEKLVQGEPVEDLAEEELEPGQPNEEELKSWPLLVDGSRTKVASEAGLVAVGARTLAAISDSQLVVGQVNGECEAKKESMEKYLQLVKELIKDFQAFNISQVPKEENMEADQLARLATTKEDLILSGVMMQYLDAPSIVKPINVVQVVEYKGTWADPIVRYIKDGEFPSDKIQARKLKFKAARLSTMKGKEVPNSWNDEHLKKYYV</sequence>
<dbReference type="Proteomes" id="UP000828048">
    <property type="component" value="Chromosome 8"/>
</dbReference>
<name>A0ACB7YFC5_9ERIC</name>
<organism evidence="1 2">
    <name type="scientific">Vaccinium darrowii</name>
    <dbReference type="NCBI Taxonomy" id="229202"/>
    <lineage>
        <taxon>Eukaryota</taxon>
        <taxon>Viridiplantae</taxon>
        <taxon>Streptophyta</taxon>
        <taxon>Embryophyta</taxon>
        <taxon>Tracheophyta</taxon>
        <taxon>Spermatophyta</taxon>
        <taxon>Magnoliopsida</taxon>
        <taxon>eudicotyledons</taxon>
        <taxon>Gunneridae</taxon>
        <taxon>Pentapetalae</taxon>
        <taxon>asterids</taxon>
        <taxon>Ericales</taxon>
        <taxon>Ericaceae</taxon>
        <taxon>Vaccinioideae</taxon>
        <taxon>Vaccinieae</taxon>
        <taxon>Vaccinium</taxon>
    </lineage>
</organism>
<evidence type="ECO:0000313" key="1">
    <source>
        <dbReference type="EMBL" id="KAH7852352.1"/>
    </source>
</evidence>
<comment type="caution">
    <text evidence="1">The sequence shown here is derived from an EMBL/GenBank/DDBJ whole genome shotgun (WGS) entry which is preliminary data.</text>
</comment>
<reference evidence="1 2" key="1">
    <citation type="journal article" date="2021" name="Hortic Res">
        <title>High-quality reference genome and annotation aids understanding of berry development for evergreen blueberry (Vaccinium darrowii).</title>
        <authorList>
            <person name="Yu J."/>
            <person name="Hulse-Kemp A.M."/>
            <person name="Babiker E."/>
            <person name="Staton M."/>
        </authorList>
    </citation>
    <scope>NUCLEOTIDE SEQUENCE [LARGE SCALE GENOMIC DNA]</scope>
    <source>
        <strain evidence="2">cv. NJ 8807/NJ 8810</strain>
        <tissue evidence="1">Young leaf</tissue>
    </source>
</reference>
<protein>
    <submittedName>
        <fullName evidence="1">Uncharacterized protein</fullName>
    </submittedName>
</protein>
<proteinExistence type="predicted"/>
<evidence type="ECO:0000313" key="2">
    <source>
        <dbReference type="Proteomes" id="UP000828048"/>
    </source>
</evidence>
<accession>A0ACB7YFC5</accession>